<name>A0ACC2FJF8_DALPE</name>
<proteinExistence type="predicted"/>
<gene>
    <name evidence="1" type="ORF">DPEC_G00285070</name>
</gene>
<feature type="non-terminal residue" evidence="1">
    <location>
        <position position="1"/>
    </location>
</feature>
<keyword evidence="2" id="KW-1185">Reference proteome</keyword>
<protein>
    <submittedName>
        <fullName evidence="1">Uncharacterized protein</fullName>
    </submittedName>
</protein>
<comment type="caution">
    <text evidence="1">The sequence shown here is derived from an EMBL/GenBank/DDBJ whole genome shotgun (WGS) entry which is preliminary data.</text>
</comment>
<reference evidence="1" key="1">
    <citation type="submission" date="2021-05" db="EMBL/GenBank/DDBJ databases">
        <authorList>
            <person name="Pan Q."/>
            <person name="Jouanno E."/>
            <person name="Zahm M."/>
            <person name="Klopp C."/>
            <person name="Cabau C."/>
            <person name="Louis A."/>
            <person name="Berthelot C."/>
            <person name="Parey E."/>
            <person name="Roest Crollius H."/>
            <person name="Montfort J."/>
            <person name="Robinson-Rechavi M."/>
            <person name="Bouchez O."/>
            <person name="Lampietro C."/>
            <person name="Lopez Roques C."/>
            <person name="Donnadieu C."/>
            <person name="Postlethwait J."/>
            <person name="Bobe J."/>
            <person name="Dillon D."/>
            <person name="Chandos A."/>
            <person name="von Hippel F."/>
            <person name="Guiguen Y."/>
        </authorList>
    </citation>
    <scope>NUCLEOTIDE SEQUENCE</scope>
    <source>
        <strain evidence="1">YG-Jan2019</strain>
    </source>
</reference>
<evidence type="ECO:0000313" key="2">
    <source>
        <dbReference type="Proteomes" id="UP001157502"/>
    </source>
</evidence>
<dbReference type="EMBL" id="CM055753">
    <property type="protein sequence ID" value="KAJ7991553.1"/>
    <property type="molecule type" value="Genomic_DNA"/>
</dbReference>
<accession>A0ACC2FJF8</accession>
<sequence>GTFVARIDSTRSPPLCSAGTSRARPGDPPFAAGPFGTTSERPSTSPCLTNMRLMRQTSCFGDLLRPVCL</sequence>
<dbReference type="Proteomes" id="UP001157502">
    <property type="component" value="Chromosome 26"/>
</dbReference>
<evidence type="ECO:0000313" key="1">
    <source>
        <dbReference type="EMBL" id="KAJ7991553.1"/>
    </source>
</evidence>
<organism evidence="1 2">
    <name type="scientific">Dallia pectoralis</name>
    <name type="common">Alaska blackfish</name>
    <dbReference type="NCBI Taxonomy" id="75939"/>
    <lineage>
        <taxon>Eukaryota</taxon>
        <taxon>Metazoa</taxon>
        <taxon>Chordata</taxon>
        <taxon>Craniata</taxon>
        <taxon>Vertebrata</taxon>
        <taxon>Euteleostomi</taxon>
        <taxon>Actinopterygii</taxon>
        <taxon>Neopterygii</taxon>
        <taxon>Teleostei</taxon>
        <taxon>Protacanthopterygii</taxon>
        <taxon>Esociformes</taxon>
        <taxon>Umbridae</taxon>
        <taxon>Dallia</taxon>
    </lineage>
</organism>